<name>A0ACB8TDR6_9AGAM</name>
<gene>
    <name evidence="1" type="ORF">BV25DRAFT_1820562</name>
</gene>
<evidence type="ECO:0000313" key="1">
    <source>
        <dbReference type="EMBL" id="KAI0066564.1"/>
    </source>
</evidence>
<sequence>MAIILPWPLSRITPTQDTLASVVAPGGSSVVKRRTSVSSLLRHYEKPGVAPPSSRVDPLLPQTSHAFNLWHLWKMGALVAFKGECPGPPEATSATCTIVGVRWMGCACG</sequence>
<keyword evidence="2" id="KW-1185">Reference proteome</keyword>
<evidence type="ECO:0000313" key="2">
    <source>
        <dbReference type="Proteomes" id="UP000814140"/>
    </source>
</evidence>
<organism evidence="1 2">
    <name type="scientific">Artomyces pyxidatus</name>
    <dbReference type="NCBI Taxonomy" id="48021"/>
    <lineage>
        <taxon>Eukaryota</taxon>
        <taxon>Fungi</taxon>
        <taxon>Dikarya</taxon>
        <taxon>Basidiomycota</taxon>
        <taxon>Agaricomycotina</taxon>
        <taxon>Agaricomycetes</taxon>
        <taxon>Russulales</taxon>
        <taxon>Auriscalpiaceae</taxon>
        <taxon>Artomyces</taxon>
    </lineage>
</organism>
<dbReference type="Proteomes" id="UP000814140">
    <property type="component" value="Unassembled WGS sequence"/>
</dbReference>
<protein>
    <submittedName>
        <fullName evidence="1">Uncharacterized protein</fullName>
    </submittedName>
</protein>
<reference evidence="1" key="1">
    <citation type="submission" date="2021-03" db="EMBL/GenBank/DDBJ databases">
        <authorList>
            <consortium name="DOE Joint Genome Institute"/>
            <person name="Ahrendt S."/>
            <person name="Looney B.P."/>
            <person name="Miyauchi S."/>
            <person name="Morin E."/>
            <person name="Drula E."/>
            <person name="Courty P.E."/>
            <person name="Chicoki N."/>
            <person name="Fauchery L."/>
            <person name="Kohler A."/>
            <person name="Kuo A."/>
            <person name="Labutti K."/>
            <person name="Pangilinan J."/>
            <person name="Lipzen A."/>
            <person name="Riley R."/>
            <person name="Andreopoulos W."/>
            <person name="He G."/>
            <person name="Johnson J."/>
            <person name="Barry K.W."/>
            <person name="Grigoriev I.V."/>
            <person name="Nagy L."/>
            <person name="Hibbett D."/>
            <person name="Henrissat B."/>
            <person name="Matheny P.B."/>
            <person name="Labbe J."/>
            <person name="Martin F."/>
        </authorList>
    </citation>
    <scope>NUCLEOTIDE SEQUENCE</scope>
    <source>
        <strain evidence="1">HHB10654</strain>
    </source>
</reference>
<comment type="caution">
    <text evidence="1">The sequence shown here is derived from an EMBL/GenBank/DDBJ whole genome shotgun (WGS) entry which is preliminary data.</text>
</comment>
<dbReference type="EMBL" id="MU277192">
    <property type="protein sequence ID" value="KAI0066564.1"/>
    <property type="molecule type" value="Genomic_DNA"/>
</dbReference>
<accession>A0ACB8TDR6</accession>
<proteinExistence type="predicted"/>
<reference evidence="1" key="2">
    <citation type="journal article" date="2022" name="New Phytol.">
        <title>Evolutionary transition to the ectomycorrhizal habit in the genomes of a hyperdiverse lineage of mushroom-forming fungi.</title>
        <authorList>
            <person name="Looney B."/>
            <person name="Miyauchi S."/>
            <person name="Morin E."/>
            <person name="Drula E."/>
            <person name="Courty P.E."/>
            <person name="Kohler A."/>
            <person name="Kuo A."/>
            <person name="LaButti K."/>
            <person name="Pangilinan J."/>
            <person name="Lipzen A."/>
            <person name="Riley R."/>
            <person name="Andreopoulos W."/>
            <person name="He G."/>
            <person name="Johnson J."/>
            <person name="Nolan M."/>
            <person name="Tritt A."/>
            <person name="Barry K.W."/>
            <person name="Grigoriev I.V."/>
            <person name="Nagy L.G."/>
            <person name="Hibbett D."/>
            <person name="Henrissat B."/>
            <person name="Matheny P.B."/>
            <person name="Labbe J."/>
            <person name="Martin F.M."/>
        </authorList>
    </citation>
    <scope>NUCLEOTIDE SEQUENCE</scope>
    <source>
        <strain evidence="1">HHB10654</strain>
    </source>
</reference>